<evidence type="ECO:0000259" key="3">
    <source>
        <dbReference type="Pfam" id="PF22933"/>
    </source>
</evidence>
<evidence type="ECO:0000256" key="1">
    <source>
        <dbReference type="SAM" id="Phobius"/>
    </source>
</evidence>
<dbReference type="OMA" id="KNNTIME"/>
<dbReference type="RefSeq" id="XP_020435124.1">
    <property type="nucleotide sequence ID" value="XM_020574710.1"/>
</dbReference>
<evidence type="ECO:0000259" key="6">
    <source>
        <dbReference type="Pfam" id="PF25820"/>
    </source>
</evidence>
<evidence type="ECO:0008006" key="9">
    <source>
        <dbReference type="Google" id="ProtNLM"/>
    </source>
</evidence>
<organism evidence="7 8">
    <name type="scientific">Heterostelium pallidum (strain ATCC 26659 / Pp 5 / PN500)</name>
    <name type="common">Cellular slime mold</name>
    <name type="synonym">Polysphondylium pallidum</name>
    <dbReference type="NCBI Taxonomy" id="670386"/>
    <lineage>
        <taxon>Eukaryota</taxon>
        <taxon>Amoebozoa</taxon>
        <taxon>Evosea</taxon>
        <taxon>Eumycetozoa</taxon>
        <taxon>Dictyostelia</taxon>
        <taxon>Acytosteliales</taxon>
        <taxon>Acytosteliaceae</taxon>
        <taxon>Heterostelium</taxon>
    </lineage>
</organism>
<dbReference type="InterPro" id="IPR055462">
    <property type="entry name" value="DUF7034"/>
</dbReference>
<keyword evidence="1" id="KW-1133">Transmembrane helix</keyword>
<dbReference type="Pfam" id="PF25820">
    <property type="entry name" value="DUF7949"/>
    <property type="match status" value="1"/>
</dbReference>
<protein>
    <recommendedName>
        <fullName evidence="9">EGF-like domain-containing protein</fullName>
    </recommendedName>
</protein>
<dbReference type="Pfam" id="PF23033">
    <property type="entry name" value="DUF7034"/>
    <property type="match status" value="1"/>
</dbReference>
<gene>
    <name evidence="7" type="ORF">PPL_03789</name>
</gene>
<dbReference type="FunCoup" id="D3B6N7">
    <property type="interactions" value="171"/>
</dbReference>
<accession>D3B6N7</accession>
<dbReference type="STRING" id="670386.D3B6N7"/>
<sequence>MKIYYLLSLLFFSLYLNNVLVNGLTIEKFILIGPDYVSDTICTTVNYNVMFNHNVSISFYKLQSKPFNISPKSILVNMPYQSVQIQFSSFQPGTFPLYLNVTDDNNAMYTVYLDTYKCSPVTEPPAVDSITPFFWINDFGTKYPGRVFLRITNPQPNAKFIIIRNPNNSIQAYELAKYSKDYYRMELLPRPNYQSTDGIFITIGIMGSTNTTLRKTISIPFPYPDNFVRTTNILNIYPFPKNNTIMETGVFYSQSVNSIVSAIEVNSRLIIYSNSSTVPVSQFIPLLGSYDNGLYNMYFTIEFSTSSTFSLYCNDLNSTHITDFTFGIQQNPTFSIKANSEVDSEVGELISQMNYHLSDVHTVYLRRSIKMDFPLGYITDNTNGGFNYSYSFISTKYTDFYIILISIENLLGSVSVQSPSPVLPTPKQESIISIEYLVFSSYSFVIRTRIQNNGIFNVWNLYNKDMTLVNMVETDNNTSVYECEFSYVLPSSAVTTQPIFFVTNSLGSLSTYFYDTTMINANLEVLPLVPPGFKMNFSAEDITFFKFFPNTVDVSNGPGYTELHFNISNVDVNGLPQIYFPTPITPADTIDETLIFTGQYDPNLKMYKIPITIKSLLFTRRLSYYLFGNKLLESGFISSFVGDNAYLNVTCSYADEFGPIVVDVQPFKKKILMERGMNTTIGWNIVIDDRPSGFRSGVAVITSKYDKSPLNISFSVFDAISGNEFSGTYRIAFPINGQCRSDEYTLDLILYDYNDNKATTFFKEYAPSTSPFIYINGTPKESLLTIDVICQAPEDVINPNLVSLDFTRELDVGSLNRRFQATIVVEDNPYGSGISKYPNNSPVLYLVSGTMYFHQIRSKFVGQVGSNYTFKIDEQLPFGYGIIFGKMVVNIYGITDNFKNVMGYSTVDLKSLGFPYYVNTSFNLVQPYLVSCSNVPPSGGRAIIRGYKMGNITSSVWKVNYGKGYETIIPDFSTNVVVTLKLKAFNSNITVIDYNNGVPSNELTIQPYNPQPYPRPTPPPTQKPIYPCPGTPKCFGNGDCTANGCVCRLPWYGESCNSKSINVPNPLDPNDTPTTNSTINDPSTGIFTSVVSIASLREKTPDQSIFQEYKFSNWTFTNLSDVDNYQYQYSSPIGGNQTTVVRVFVQFFQNMTDFSFAGQNTTMMPGTIKYSISLSPYKFDNILNTLEMVMTATAASSENNSCSMNEYGYSKDNSNTLQWIKLKINDKSLYGRFLSVGIVDGRISQVSNVILDGSSLEIPRENQTVNTYVGMGIPFYSQSVVIDPDFSVLLENDAENAKSACKSSPGGLSKSAKIGIIVASCVVGVAIVGTAAVVIIKKRKFNNENRSLEMKLDNEKSR</sequence>
<dbReference type="InterPro" id="IPR057709">
    <property type="entry name" value="DUF7949"/>
</dbReference>
<dbReference type="InterPro" id="IPR054484">
    <property type="entry name" value="ComC_SSD"/>
</dbReference>
<keyword evidence="1" id="KW-0812">Transmembrane</keyword>
<name>D3B6N7_HETP5</name>
<feature type="domain" description="DUF7949" evidence="6">
    <location>
        <begin position="1028"/>
        <end position="1059"/>
    </location>
</feature>
<dbReference type="Pfam" id="PF23034">
    <property type="entry name" value="DUF7035"/>
    <property type="match status" value="1"/>
</dbReference>
<dbReference type="PANTHER" id="PTHR31378:SF17">
    <property type="match status" value="1"/>
</dbReference>
<dbReference type="Pfam" id="PF22933">
    <property type="entry name" value="ComC_SSD"/>
    <property type="match status" value="1"/>
</dbReference>
<comment type="caution">
    <text evidence="7">The sequence shown here is derived from an EMBL/GenBank/DDBJ whole genome shotgun (WGS) entry which is preliminary data.</text>
</comment>
<feature type="chain" id="PRO_5003040912" description="EGF-like domain-containing protein" evidence="2">
    <location>
        <begin position="24"/>
        <end position="1358"/>
    </location>
</feature>
<dbReference type="GeneID" id="31359276"/>
<feature type="domain" description="DUF7035" evidence="5">
    <location>
        <begin position="654"/>
        <end position="791"/>
    </location>
</feature>
<feature type="domain" description="ComC supersandwich" evidence="3">
    <location>
        <begin position="1091"/>
        <end position="1289"/>
    </location>
</feature>
<evidence type="ECO:0000313" key="8">
    <source>
        <dbReference type="Proteomes" id="UP000001396"/>
    </source>
</evidence>
<proteinExistence type="predicted"/>
<keyword evidence="1" id="KW-0472">Membrane</keyword>
<dbReference type="EMBL" id="ADBJ01000017">
    <property type="protein sequence ID" value="EFA83007.1"/>
    <property type="molecule type" value="Genomic_DNA"/>
</dbReference>
<dbReference type="InParanoid" id="D3B6N7"/>
<evidence type="ECO:0000259" key="5">
    <source>
        <dbReference type="Pfam" id="PF23034"/>
    </source>
</evidence>
<feature type="transmembrane region" description="Helical" evidence="1">
    <location>
        <begin position="1314"/>
        <end position="1336"/>
    </location>
</feature>
<evidence type="ECO:0000259" key="4">
    <source>
        <dbReference type="Pfam" id="PF23033"/>
    </source>
</evidence>
<feature type="domain" description="DUF7034" evidence="4">
    <location>
        <begin position="799"/>
        <end position="923"/>
    </location>
</feature>
<dbReference type="InterPro" id="IPR055463">
    <property type="entry name" value="DUF7035"/>
</dbReference>
<evidence type="ECO:0000256" key="2">
    <source>
        <dbReference type="SAM" id="SignalP"/>
    </source>
</evidence>
<evidence type="ECO:0000313" key="7">
    <source>
        <dbReference type="EMBL" id="EFA83007.1"/>
    </source>
</evidence>
<dbReference type="Proteomes" id="UP000001396">
    <property type="component" value="Unassembled WGS sequence"/>
</dbReference>
<feature type="signal peptide" evidence="2">
    <location>
        <begin position="1"/>
        <end position="23"/>
    </location>
</feature>
<keyword evidence="2" id="KW-0732">Signal</keyword>
<reference evidence="7 8" key="1">
    <citation type="journal article" date="2011" name="Genome Res.">
        <title>Phylogeny-wide analysis of social amoeba genomes highlights ancient origins for complex intercellular communication.</title>
        <authorList>
            <person name="Heidel A.J."/>
            <person name="Lawal H.M."/>
            <person name="Felder M."/>
            <person name="Schilde C."/>
            <person name="Helps N.R."/>
            <person name="Tunggal B."/>
            <person name="Rivero F."/>
            <person name="John U."/>
            <person name="Schleicher M."/>
            <person name="Eichinger L."/>
            <person name="Platzer M."/>
            <person name="Noegel A.A."/>
            <person name="Schaap P."/>
            <person name="Gloeckner G."/>
        </authorList>
    </citation>
    <scope>NUCLEOTIDE SEQUENCE [LARGE SCALE GENOMIC DNA]</scope>
    <source>
        <strain evidence="8">ATCC 26659 / Pp 5 / PN500</strain>
    </source>
</reference>
<dbReference type="PANTHER" id="PTHR31378">
    <property type="entry name" value="EGF-LIKE DOMAIN-CONTAINING PROTEIN-RELATED-RELATED"/>
    <property type="match status" value="1"/>
</dbReference>
<keyword evidence="8" id="KW-1185">Reference proteome</keyword>